<accession>A0A6L5X0M1</accession>
<keyword evidence="3" id="KW-1185">Reference proteome</keyword>
<feature type="domain" description="Metallo-beta-lactamase" evidence="1">
    <location>
        <begin position="19"/>
        <end position="216"/>
    </location>
</feature>
<dbReference type="AlphaFoldDB" id="A0A6L5X0M1"/>
<gene>
    <name evidence="2" type="ORF">FYJ35_02545</name>
</gene>
<evidence type="ECO:0000313" key="3">
    <source>
        <dbReference type="Proteomes" id="UP000481852"/>
    </source>
</evidence>
<comment type="caution">
    <text evidence="2">The sequence shown here is derived from an EMBL/GenBank/DDBJ whole genome shotgun (WGS) entry which is preliminary data.</text>
</comment>
<dbReference type="Proteomes" id="UP000481852">
    <property type="component" value="Unassembled WGS sequence"/>
</dbReference>
<proteinExistence type="predicted"/>
<dbReference type="PANTHER" id="PTHR43546:SF3">
    <property type="entry name" value="UPF0173 METAL-DEPENDENT HYDROLASE MJ1163"/>
    <property type="match status" value="1"/>
</dbReference>
<evidence type="ECO:0000313" key="2">
    <source>
        <dbReference type="EMBL" id="MSS13929.1"/>
    </source>
</evidence>
<dbReference type="InterPro" id="IPR050114">
    <property type="entry name" value="UPF0173_UPF0282_UlaG_hydrolase"/>
</dbReference>
<name>A0A6L5X0M1_9FIRM</name>
<dbReference type="SUPFAM" id="SSF56281">
    <property type="entry name" value="Metallo-hydrolase/oxidoreductase"/>
    <property type="match status" value="1"/>
</dbReference>
<dbReference type="Gene3D" id="3.60.15.10">
    <property type="entry name" value="Ribonuclease Z/Hydroxyacylglutathione hydrolase-like"/>
    <property type="match status" value="1"/>
</dbReference>
<dbReference type="RefSeq" id="WP_154522704.1">
    <property type="nucleotide sequence ID" value="NZ_JAQYJL010000026.1"/>
</dbReference>
<dbReference type="EMBL" id="VULZ01000002">
    <property type="protein sequence ID" value="MSS13929.1"/>
    <property type="molecule type" value="Genomic_DNA"/>
</dbReference>
<dbReference type="GO" id="GO:0016787">
    <property type="term" value="F:hydrolase activity"/>
    <property type="evidence" value="ECO:0007669"/>
    <property type="project" value="UniProtKB-KW"/>
</dbReference>
<dbReference type="InterPro" id="IPR036866">
    <property type="entry name" value="RibonucZ/Hydroxyglut_hydro"/>
</dbReference>
<protein>
    <submittedName>
        <fullName evidence="2">MBL fold metallo-hydrolase</fullName>
    </submittedName>
</protein>
<reference evidence="2 3" key="1">
    <citation type="submission" date="2019-08" db="EMBL/GenBank/DDBJ databases">
        <title>In-depth cultivation of the pig gut microbiome towards novel bacterial diversity and tailored functional studies.</title>
        <authorList>
            <person name="Wylensek D."/>
            <person name="Hitch T.C.A."/>
            <person name="Clavel T."/>
        </authorList>
    </citation>
    <scope>NUCLEOTIDE SEQUENCE [LARGE SCALE GENOMIC DNA]</scope>
    <source>
        <strain evidence="2 3">Oil+RF-744-WCA-WT-11</strain>
    </source>
</reference>
<sequence length="257" mass="29735">MKLTWLGTAVFVLESGKEKILFDPFMELQGGHVALTDDELLQYDTVFITHCHFDHFAFTADKIDDSDFTVFCTRQCVKTLERFEADQDRVVEIQPDRTYPIGDIRITPLRARHIAFRWRYILDTLSPWRMIRYAGNLPFLFWANRTFKEAGEIVAYDIKAEGREILLLGSLALDPAETYPKHADVLILPYQGNNDLPARAREVLSVLQPKSVVLSHFDNAFPPMSRDVDLRPLKKLMQEEFPDIKVVKPEAFRTMTI</sequence>
<dbReference type="InterPro" id="IPR001279">
    <property type="entry name" value="Metallo-B-lactamas"/>
</dbReference>
<dbReference type="PANTHER" id="PTHR43546">
    <property type="entry name" value="UPF0173 METAL-DEPENDENT HYDROLASE MJ1163-RELATED"/>
    <property type="match status" value="1"/>
</dbReference>
<evidence type="ECO:0000259" key="1">
    <source>
        <dbReference type="Pfam" id="PF12706"/>
    </source>
</evidence>
<keyword evidence="2" id="KW-0378">Hydrolase</keyword>
<dbReference type="Pfam" id="PF12706">
    <property type="entry name" value="Lactamase_B_2"/>
    <property type="match status" value="1"/>
</dbReference>
<organism evidence="2 3">
    <name type="scientific">Porcincola intestinalis</name>
    <dbReference type="NCBI Taxonomy" id="2606632"/>
    <lineage>
        <taxon>Bacteria</taxon>
        <taxon>Bacillati</taxon>
        <taxon>Bacillota</taxon>
        <taxon>Clostridia</taxon>
        <taxon>Lachnospirales</taxon>
        <taxon>Lachnospiraceae</taxon>
        <taxon>Porcincola</taxon>
    </lineage>
</organism>